<evidence type="ECO:0000313" key="3">
    <source>
        <dbReference type="Proteomes" id="UP000290439"/>
    </source>
</evidence>
<dbReference type="RefSeq" id="WP_130916155.1">
    <property type="nucleotide sequence ID" value="NZ_LR215973.1"/>
</dbReference>
<sequence length="255" mass="27246">MNDAVRPLDDAARTPSTPASGAVSTARAALISEGAYLIPAAVTRTLLGGDDDEWNAFRAQWDALAVDRYAAERGTRRLRRYGHFLLDATSGELMPQPPEPFVQPQRSNPLYVGVDRAFEPLTGDFVAHPVFAAVVGVLADVASALEDPPAWHVKVHPFRVVASAAVHGLAAPEGRHRDGVTLVSSLLIDRHNALGGAGTVFAPDGTVLLSATLDQPGDLLLGDDRRTLHDVSPLHPARPEHPAYRDVLVTTFAPE</sequence>
<feature type="region of interest" description="Disordered" evidence="1">
    <location>
        <begin position="1"/>
        <end position="20"/>
    </location>
</feature>
<dbReference type="Pfam" id="PF10014">
    <property type="entry name" value="2OG-Fe_Oxy_2"/>
    <property type="match status" value="1"/>
</dbReference>
<feature type="compositionally biased region" description="Basic and acidic residues" evidence="1">
    <location>
        <begin position="1"/>
        <end position="12"/>
    </location>
</feature>
<dbReference type="AlphaFoldDB" id="A0A4V6IBV0"/>
<name>A0A4V6IBV0_9NOCA</name>
<accession>A0A4V6IBV0</accession>
<dbReference type="InterPro" id="IPR018724">
    <property type="entry name" value="2OG-Fe_dioxygenase"/>
</dbReference>
<proteinExistence type="predicted"/>
<organism evidence="2 3">
    <name type="scientific">Nocardia cyriacigeorgica</name>
    <dbReference type="NCBI Taxonomy" id="135487"/>
    <lineage>
        <taxon>Bacteria</taxon>
        <taxon>Bacillati</taxon>
        <taxon>Actinomycetota</taxon>
        <taxon>Actinomycetes</taxon>
        <taxon>Mycobacteriales</taxon>
        <taxon>Nocardiaceae</taxon>
        <taxon>Nocardia</taxon>
    </lineage>
</organism>
<dbReference type="EMBL" id="LR215973">
    <property type="protein sequence ID" value="VFA97213.1"/>
    <property type="molecule type" value="Genomic_DNA"/>
</dbReference>
<evidence type="ECO:0000256" key="1">
    <source>
        <dbReference type="SAM" id="MobiDB-lite"/>
    </source>
</evidence>
<protein>
    <submittedName>
        <fullName evidence="2">Uncharacterized protein conserved in bacteria</fullName>
    </submittedName>
</protein>
<evidence type="ECO:0000313" key="2">
    <source>
        <dbReference type="EMBL" id="VFA97213.1"/>
    </source>
</evidence>
<gene>
    <name evidence="2" type="ORF">NCTC10797_00973</name>
</gene>
<dbReference type="Gene3D" id="2.60.120.620">
    <property type="entry name" value="q2cbj1_9rhob like domain"/>
    <property type="match status" value="1"/>
</dbReference>
<dbReference type="Proteomes" id="UP000290439">
    <property type="component" value="Chromosome"/>
</dbReference>
<dbReference type="GO" id="GO:0051213">
    <property type="term" value="F:dioxygenase activity"/>
    <property type="evidence" value="ECO:0007669"/>
    <property type="project" value="InterPro"/>
</dbReference>
<reference evidence="2 3" key="1">
    <citation type="submission" date="2019-02" db="EMBL/GenBank/DDBJ databases">
        <authorList>
            <consortium name="Pathogen Informatics"/>
        </authorList>
    </citation>
    <scope>NUCLEOTIDE SEQUENCE [LARGE SCALE GENOMIC DNA]</scope>
    <source>
        <strain evidence="2 3">3012STDY6756504</strain>
    </source>
</reference>